<organism evidence="6">
    <name type="scientific">bioreactor metagenome</name>
    <dbReference type="NCBI Taxonomy" id="1076179"/>
    <lineage>
        <taxon>unclassified sequences</taxon>
        <taxon>metagenomes</taxon>
        <taxon>ecological metagenomes</taxon>
    </lineage>
</organism>
<evidence type="ECO:0000256" key="3">
    <source>
        <dbReference type="ARBA" id="ARBA00022989"/>
    </source>
</evidence>
<comment type="subcellular location">
    <subcellularLocation>
        <location evidence="1">Membrane</location>
        <topology evidence="1">Single-pass membrane protein</topology>
    </subcellularLocation>
</comment>
<keyword evidence="4 5" id="KW-0472">Membrane</keyword>
<dbReference type="GO" id="GO:0016020">
    <property type="term" value="C:membrane"/>
    <property type="evidence" value="ECO:0007669"/>
    <property type="project" value="UniProtKB-SubCell"/>
</dbReference>
<keyword evidence="3 5" id="KW-1133">Transmembrane helix</keyword>
<evidence type="ECO:0008006" key="7">
    <source>
        <dbReference type="Google" id="ProtNLM"/>
    </source>
</evidence>
<evidence type="ECO:0000256" key="5">
    <source>
        <dbReference type="SAM" id="Phobius"/>
    </source>
</evidence>
<accession>A0A644U4P6</accession>
<protein>
    <recommendedName>
        <fullName evidence="7">Hemolysin secretion protein D, chromosomal</fullName>
    </recommendedName>
</protein>
<dbReference type="InterPro" id="IPR050739">
    <property type="entry name" value="MFP"/>
</dbReference>
<feature type="transmembrane region" description="Helical" evidence="5">
    <location>
        <begin position="28"/>
        <end position="50"/>
    </location>
</feature>
<dbReference type="PANTHER" id="PTHR30386">
    <property type="entry name" value="MEMBRANE FUSION SUBUNIT OF EMRAB-TOLC MULTIDRUG EFFLUX PUMP"/>
    <property type="match status" value="1"/>
</dbReference>
<name>A0A644U4P6_9ZZZZ</name>
<evidence type="ECO:0000256" key="4">
    <source>
        <dbReference type="ARBA" id="ARBA00023136"/>
    </source>
</evidence>
<dbReference type="AlphaFoldDB" id="A0A644U4P6"/>
<dbReference type="PANTHER" id="PTHR30386:SF26">
    <property type="entry name" value="TRANSPORT PROTEIN COMB"/>
    <property type="match status" value="1"/>
</dbReference>
<comment type="caution">
    <text evidence="6">The sequence shown here is derived from an EMBL/GenBank/DDBJ whole genome shotgun (WGS) entry which is preliminary data.</text>
</comment>
<proteinExistence type="predicted"/>
<evidence type="ECO:0000256" key="2">
    <source>
        <dbReference type="ARBA" id="ARBA00022692"/>
    </source>
</evidence>
<reference evidence="6" key="1">
    <citation type="submission" date="2019-08" db="EMBL/GenBank/DDBJ databases">
        <authorList>
            <person name="Kucharzyk K."/>
            <person name="Murdoch R.W."/>
            <person name="Higgins S."/>
            <person name="Loffler F."/>
        </authorList>
    </citation>
    <scope>NUCLEOTIDE SEQUENCE</scope>
</reference>
<dbReference type="EMBL" id="VSSQ01000076">
    <property type="protein sequence ID" value="MPL73898.1"/>
    <property type="molecule type" value="Genomic_DNA"/>
</dbReference>
<keyword evidence="2 5" id="KW-0812">Transmembrane</keyword>
<evidence type="ECO:0000313" key="6">
    <source>
        <dbReference type="EMBL" id="MPL73898.1"/>
    </source>
</evidence>
<gene>
    <name evidence="6" type="ORF">SDC9_19707</name>
</gene>
<sequence>MEEEKKYKEIELRSEEVQEVMGRVPPWILRWGIAVLFGILLILLCVSFFYRYPDVITAEVTITTVDPPVSIIARATGKLDKIYVENNSQVSADVPLAVIQNPARTEDILWLSSQVSEWITSGSDLLMARQRFGARPLQLGSVQGAYSLFLTSLQDYRDYKSLNYYPQKIAFQQKQLSMQHQYYGGVVEQNKLTEVQSELARSMFQRDSALYQRKILSDEDFEVSKNSYLQSRQTSLSVKASAKQSEMQLTQGKETLLDLQQQSSELENRYMLALRTATEQLVTAIKSWERDYLMVSPISGTVNLMGVWSNNQNVLTGETIFTIVPAAQHQPKGKALLPVQGSGKVKVGQRVNVRLNNFPDQEFGYLIGRVESISNIPTPEGFYVLEIVFPSGLTTNYDRLLPLTRQMAGSAEIITDDLRLIERFLMPVRKLIQDQRSRK</sequence>
<evidence type="ECO:0000256" key="1">
    <source>
        <dbReference type="ARBA" id="ARBA00004167"/>
    </source>
</evidence>